<proteinExistence type="predicted"/>
<name>A0A845PUG7_9FLAO</name>
<evidence type="ECO:0000313" key="2">
    <source>
        <dbReference type="EMBL" id="NAW51295.1"/>
    </source>
</evidence>
<accession>A0A845PUG7</accession>
<dbReference type="PROSITE" id="PS51257">
    <property type="entry name" value="PROKAR_LIPOPROTEIN"/>
    <property type="match status" value="1"/>
</dbReference>
<reference evidence="2 3" key="1">
    <citation type="submission" date="2019-11" db="EMBL/GenBank/DDBJ databases">
        <title>Characterization of Elizabethkingia argenteiflava sp. nov., isolated from inner surface of Soybean Pods.</title>
        <authorList>
            <person name="Mo S."/>
        </authorList>
    </citation>
    <scope>NUCLEOTIDE SEQUENCE [LARGE SCALE GENOMIC DNA]</scope>
    <source>
        <strain evidence="2 3">YB22</strain>
    </source>
</reference>
<feature type="signal peptide" evidence="1">
    <location>
        <begin position="1"/>
        <end position="21"/>
    </location>
</feature>
<evidence type="ECO:0000313" key="3">
    <source>
        <dbReference type="Proteomes" id="UP000553459"/>
    </source>
</evidence>
<organism evidence="2 3">
    <name type="scientific">Elizabethkingia argenteiflava</name>
    <dbReference type="NCBI Taxonomy" id="2681556"/>
    <lineage>
        <taxon>Bacteria</taxon>
        <taxon>Pseudomonadati</taxon>
        <taxon>Bacteroidota</taxon>
        <taxon>Flavobacteriia</taxon>
        <taxon>Flavobacteriales</taxon>
        <taxon>Weeksellaceae</taxon>
        <taxon>Elizabethkingia</taxon>
    </lineage>
</organism>
<dbReference type="RefSeq" id="WP_166519577.1">
    <property type="nucleotide sequence ID" value="NZ_JAAABJ010000518.1"/>
</dbReference>
<sequence length="159" mass="18186">MKYLKIIFCILPFLLLFFACSQEDDICTEGGSPRMKVKFKKEGKLYTVDSLSIGIISDHKILKVLDNVKDVDSVYIPLKVNGEGYTDILVQSNLSVKDNYSEIRVKYDEKSEYVSPGCGIRKLYDHLSAIIRKPQEVKSIEVNANQIHDENKTVLYLNF</sequence>
<keyword evidence="3" id="KW-1185">Reference proteome</keyword>
<comment type="caution">
    <text evidence="2">The sequence shown here is derived from an EMBL/GenBank/DDBJ whole genome shotgun (WGS) entry which is preliminary data.</text>
</comment>
<evidence type="ECO:0008006" key="4">
    <source>
        <dbReference type="Google" id="ProtNLM"/>
    </source>
</evidence>
<dbReference type="Proteomes" id="UP000553459">
    <property type="component" value="Unassembled WGS sequence"/>
</dbReference>
<keyword evidence="1" id="KW-0732">Signal</keyword>
<feature type="chain" id="PRO_5032383178" description="Lipoprotein" evidence="1">
    <location>
        <begin position="22"/>
        <end position="159"/>
    </location>
</feature>
<dbReference type="Pfam" id="PF20050">
    <property type="entry name" value="DUF6452"/>
    <property type="match status" value="1"/>
</dbReference>
<protein>
    <recommendedName>
        <fullName evidence="4">Lipoprotein</fullName>
    </recommendedName>
</protein>
<dbReference type="EMBL" id="JAAABJ010000518">
    <property type="protein sequence ID" value="NAW51295.1"/>
    <property type="molecule type" value="Genomic_DNA"/>
</dbReference>
<evidence type="ECO:0000256" key="1">
    <source>
        <dbReference type="SAM" id="SignalP"/>
    </source>
</evidence>
<dbReference type="InterPro" id="IPR045607">
    <property type="entry name" value="DUF6452"/>
</dbReference>
<dbReference type="AlphaFoldDB" id="A0A845PUG7"/>
<gene>
    <name evidence="2" type="ORF">GNY06_07855</name>
</gene>